<evidence type="ECO:0000313" key="1">
    <source>
        <dbReference type="EMBL" id="KAE8331645.1"/>
    </source>
</evidence>
<dbReference type="Proteomes" id="UP000325945">
    <property type="component" value="Unassembled WGS sequence"/>
</dbReference>
<protein>
    <submittedName>
        <fullName evidence="1">Uncharacterized protein</fullName>
    </submittedName>
</protein>
<dbReference type="EMBL" id="ML741768">
    <property type="protein sequence ID" value="KAE8331645.1"/>
    <property type="molecule type" value="Genomic_DNA"/>
</dbReference>
<accession>A0A5N6XEG8</accession>
<proteinExistence type="predicted"/>
<reference evidence="2" key="1">
    <citation type="submission" date="2019-04" db="EMBL/GenBank/DDBJ databases">
        <title>Friends and foes A comparative genomics studyof 23 Aspergillus species from section Flavi.</title>
        <authorList>
            <consortium name="DOE Joint Genome Institute"/>
            <person name="Kjaerbolling I."/>
            <person name="Vesth T."/>
            <person name="Frisvad J.C."/>
            <person name="Nybo J.L."/>
            <person name="Theobald S."/>
            <person name="Kildgaard S."/>
            <person name="Isbrandt T."/>
            <person name="Kuo A."/>
            <person name="Sato A."/>
            <person name="Lyhne E.K."/>
            <person name="Kogle M.E."/>
            <person name="Wiebenga A."/>
            <person name="Kun R.S."/>
            <person name="Lubbers R.J."/>
            <person name="Makela M.R."/>
            <person name="Barry K."/>
            <person name="Chovatia M."/>
            <person name="Clum A."/>
            <person name="Daum C."/>
            <person name="Haridas S."/>
            <person name="He G."/>
            <person name="LaButti K."/>
            <person name="Lipzen A."/>
            <person name="Mondo S."/>
            <person name="Riley R."/>
            <person name="Salamov A."/>
            <person name="Simmons B.A."/>
            <person name="Magnuson J.K."/>
            <person name="Henrissat B."/>
            <person name="Mortensen U.H."/>
            <person name="Larsen T.O."/>
            <person name="Devries R.P."/>
            <person name="Grigoriev I.V."/>
            <person name="Machida M."/>
            <person name="Baker S.E."/>
            <person name="Andersen M.R."/>
        </authorList>
    </citation>
    <scope>NUCLEOTIDE SEQUENCE [LARGE SCALE GENOMIC DNA]</scope>
    <source>
        <strain evidence="2">CBS 130017</strain>
    </source>
</reference>
<name>A0A5N6XEG8_9EURO</name>
<evidence type="ECO:0000313" key="2">
    <source>
        <dbReference type="Proteomes" id="UP000325945"/>
    </source>
</evidence>
<keyword evidence="2" id="KW-1185">Reference proteome</keyword>
<gene>
    <name evidence="1" type="ORF">BDV39DRAFT_148174</name>
</gene>
<sequence>MCHLTVFMRACLDLELGLTTFQRLLFFYFFFDPRLIFLHPVSWYLMVLHLQLAKIWGDD</sequence>
<organism evidence="1 2">
    <name type="scientific">Aspergillus sergii</name>
    <dbReference type="NCBI Taxonomy" id="1034303"/>
    <lineage>
        <taxon>Eukaryota</taxon>
        <taxon>Fungi</taxon>
        <taxon>Dikarya</taxon>
        <taxon>Ascomycota</taxon>
        <taxon>Pezizomycotina</taxon>
        <taxon>Eurotiomycetes</taxon>
        <taxon>Eurotiomycetidae</taxon>
        <taxon>Eurotiales</taxon>
        <taxon>Aspergillaceae</taxon>
        <taxon>Aspergillus</taxon>
        <taxon>Aspergillus subgen. Circumdati</taxon>
    </lineage>
</organism>
<dbReference type="AlphaFoldDB" id="A0A5N6XEG8"/>